<feature type="binding site" evidence="8">
    <location>
        <position position="58"/>
    </location>
    <ligand>
        <name>[4Fe-4S] cluster</name>
        <dbReference type="ChEBI" id="CHEBI:49883"/>
        <note>4Fe-4S-S-AdoMet</note>
    </ligand>
</feature>
<comment type="similarity">
    <text evidence="8">Belongs to the radical SAM superfamily. 7-carboxy-7-deazaguanine synthase family.</text>
</comment>
<comment type="cofactor">
    <cofactor evidence="8">
        <name>S-adenosyl-L-methionine</name>
        <dbReference type="ChEBI" id="CHEBI:59789"/>
    </cofactor>
    <text evidence="8">Binds 1 S-adenosyl-L-methionine per subunit.</text>
</comment>
<evidence type="ECO:0000256" key="5">
    <source>
        <dbReference type="ARBA" id="ARBA00023004"/>
    </source>
</evidence>
<comment type="pathway">
    <text evidence="8">Purine metabolism; 7-cyano-7-deazaguanine biosynthesis.</text>
</comment>
<dbReference type="Pfam" id="PF04055">
    <property type="entry name" value="Radical_SAM"/>
    <property type="match status" value="1"/>
</dbReference>
<comment type="caution">
    <text evidence="8">Lacks conserved residue(s) required for the propagation of feature annotation.</text>
</comment>
<evidence type="ECO:0000256" key="3">
    <source>
        <dbReference type="ARBA" id="ARBA00022723"/>
    </source>
</evidence>
<dbReference type="HAMAP" id="MF_00917">
    <property type="entry name" value="QueE"/>
    <property type="match status" value="1"/>
</dbReference>
<feature type="binding site" evidence="8">
    <location>
        <position position="63"/>
    </location>
    <ligand>
        <name>Mg(2+)</name>
        <dbReference type="ChEBI" id="CHEBI:18420"/>
    </ligand>
</feature>
<evidence type="ECO:0000256" key="2">
    <source>
        <dbReference type="ARBA" id="ARBA00022691"/>
    </source>
</evidence>
<dbReference type="PANTHER" id="PTHR42836">
    <property type="entry name" value="7-CARBOXY-7-DEAZAGUANINE SYNTHASE"/>
    <property type="match status" value="1"/>
</dbReference>
<keyword evidence="1 8" id="KW-0004">4Fe-4S</keyword>
<comment type="catalytic activity">
    <reaction evidence="8">
        <text>6-carboxy-5,6,7,8-tetrahydropterin + H(+) = 7-carboxy-7-carbaguanine + NH4(+)</text>
        <dbReference type="Rhea" id="RHEA:27974"/>
        <dbReference type="ChEBI" id="CHEBI:15378"/>
        <dbReference type="ChEBI" id="CHEBI:28938"/>
        <dbReference type="ChEBI" id="CHEBI:61032"/>
        <dbReference type="ChEBI" id="CHEBI:61036"/>
        <dbReference type="EC" id="4.3.99.3"/>
    </reaction>
</comment>
<keyword evidence="2 8" id="KW-0949">S-adenosyl-L-methionine</keyword>
<comment type="caution">
    <text evidence="10">The sequence shown here is derived from an EMBL/GenBank/DDBJ whole genome shotgun (WGS) entry which is preliminary data.</text>
</comment>
<proteinExistence type="inferred from homology"/>
<dbReference type="EMBL" id="BAAAQX010000032">
    <property type="protein sequence ID" value="GAA2213329.1"/>
    <property type="molecule type" value="Genomic_DNA"/>
</dbReference>
<keyword evidence="5 8" id="KW-0408">Iron</keyword>
<dbReference type="InterPro" id="IPR024924">
    <property type="entry name" value="7-CO-7-deazaguanine_synth-like"/>
</dbReference>
<evidence type="ECO:0000256" key="6">
    <source>
        <dbReference type="ARBA" id="ARBA00023014"/>
    </source>
</evidence>
<evidence type="ECO:0000256" key="7">
    <source>
        <dbReference type="ARBA" id="ARBA00023239"/>
    </source>
</evidence>
<dbReference type="PANTHER" id="PTHR42836:SF1">
    <property type="entry name" value="7-CARBOXY-7-DEAZAGUANINE SYNTHASE"/>
    <property type="match status" value="1"/>
</dbReference>
<evidence type="ECO:0000313" key="10">
    <source>
        <dbReference type="EMBL" id="GAA2213329.1"/>
    </source>
</evidence>
<dbReference type="Gene3D" id="3.20.20.70">
    <property type="entry name" value="Aldolase class I"/>
    <property type="match status" value="1"/>
</dbReference>
<comment type="cofactor">
    <cofactor evidence="8">
        <name>[4Fe-4S] cluster</name>
        <dbReference type="ChEBI" id="CHEBI:49883"/>
    </cofactor>
    <text evidence="8">Binds 1 [4Fe-4S] cluster. The cluster is coordinated with 3 cysteines and an exchangeable S-adenosyl-L-methionine.</text>
</comment>
<dbReference type="RefSeq" id="WP_344488687.1">
    <property type="nucleotide sequence ID" value="NZ_BAAAQX010000032.1"/>
</dbReference>
<feature type="binding site" evidence="8">
    <location>
        <begin position="60"/>
        <end position="62"/>
    </location>
    <ligand>
        <name>S-adenosyl-L-methionine</name>
        <dbReference type="ChEBI" id="CHEBI:59789"/>
    </ligand>
</feature>
<dbReference type="PROSITE" id="PS51918">
    <property type="entry name" value="RADICAL_SAM"/>
    <property type="match status" value="1"/>
</dbReference>
<dbReference type="InterPro" id="IPR058240">
    <property type="entry name" value="rSAM_sf"/>
</dbReference>
<dbReference type="SUPFAM" id="SSF102114">
    <property type="entry name" value="Radical SAM enzymes"/>
    <property type="match status" value="1"/>
</dbReference>
<keyword evidence="8" id="KW-0671">Queuosine biosynthesis</keyword>
<comment type="subunit">
    <text evidence="8">Homodimer.</text>
</comment>
<dbReference type="Proteomes" id="UP001499843">
    <property type="component" value="Unassembled WGS sequence"/>
</dbReference>
<keyword evidence="4 8" id="KW-0460">Magnesium</keyword>
<comment type="function">
    <text evidence="8">Catalyzes the complex heterocyclic radical-mediated conversion of 6-carboxy-5,6,7,8-tetrahydropterin (CPH4) to 7-carboxy-7-deazaguanine (CDG), a step common to the biosynthetic pathways of all 7-deazapurine-containing compounds.</text>
</comment>
<feature type="binding site" evidence="8">
    <location>
        <position position="50"/>
    </location>
    <ligand>
        <name>substrate</name>
    </ligand>
</feature>
<keyword evidence="11" id="KW-1185">Reference proteome</keyword>
<dbReference type="SFLD" id="SFLDS00029">
    <property type="entry name" value="Radical_SAM"/>
    <property type="match status" value="1"/>
</dbReference>
<feature type="binding site" evidence="8">
    <location>
        <position position="103"/>
    </location>
    <ligand>
        <name>S-adenosyl-L-methionine</name>
        <dbReference type="ChEBI" id="CHEBI:59789"/>
    </ligand>
</feature>
<protein>
    <recommendedName>
        <fullName evidence="8">7-carboxy-7-deazaguanine synthase</fullName>
        <shortName evidence="8">CDG synthase</shortName>
        <ecNumber evidence="8">4.3.99.3</ecNumber>
    </recommendedName>
    <alternativeName>
        <fullName evidence="8">Queuosine biosynthesis protein QueE</fullName>
    </alternativeName>
</protein>
<comment type="cofactor">
    <cofactor evidence="8">
        <name>Mg(2+)</name>
        <dbReference type="ChEBI" id="CHEBI:18420"/>
    </cofactor>
</comment>
<feature type="binding site" evidence="8">
    <location>
        <position position="101"/>
    </location>
    <ligand>
        <name>substrate</name>
    </ligand>
</feature>
<gene>
    <name evidence="8" type="primary">queE</name>
    <name evidence="10" type="ORF">GCM10009850_087910</name>
</gene>
<dbReference type="CDD" id="cd01335">
    <property type="entry name" value="Radical_SAM"/>
    <property type="match status" value="1"/>
</dbReference>
<accession>A0ABN3CV39</accession>
<name>A0ABN3CV39_9ACTN</name>
<evidence type="ECO:0000313" key="11">
    <source>
        <dbReference type="Proteomes" id="UP001499843"/>
    </source>
</evidence>
<dbReference type="InterPro" id="IPR013785">
    <property type="entry name" value="Aldolase_TIM"/>
</dbReference>
<dbReference type="EC" id="4.3.99.3" evidence="8"/>
<reference evidence="10 11" key="1">
    <citation type="journal article" date="2019" name="Int. J. Syst. Evol. Microbiol.">
        <title>The Global Catalogue of Microorganisms (GCM) 10K type strain sequencing project: providing services to taxonomists for standard genome sequencing and annotation.</title>
        <authorList>
            <consortium name="The Broad Institute Genomics Platform"/>
            <consortium name="The Broad Institute Genome Sequencing Center for Infectious Disease"/>
            <person name="Wu L."/>
            <person name="Ma J."/>
        </authorList>
    </citation>
    <scope>NUCLEOTIDE SEQUENCE [LARGE SCALE GENOMIC DNA]</scope>
    <source>
        <strain evidence="10 11">JCM 16114</strain>
    </source>
</reference>
<keyword evidence="3 8" id="KW-0479">Metal-binding</keyword>
<evidence type="ECO:0000256" key="8">
    <source>
        <dbReference type="HAMAP-Rule" id="MF_00917"/>
    </source>
</evidence>
<dbReference type="InterPro" id="IPR007197">
    <property type="entry name" value="rSAM"/>
</dbReference>
<feature type="binding site" evidence="8">
    <location>
        <position position="61"/>
    </location>
    <ligand>
        <name>[4Fe-4S] cluster</name>
        <dbReference type="ChEBI" id="CHEBI:49883"/>
        <note>4Fe-4S-S-AdoMet</note>
    </ligand>
</feature>
<feature type="domain" description="Radical SAM core" evidence="9">
    <location>
        <begin position="41"/>
        <end position="246"/>
    </location>
</feature>
<keyword evidence="7 8" id="KW-0456">Lyase</keyword>
<evidence type="ECO:0000256" key="1">
    <source>
        <dbReference type="ARBA" id="ARBA00022485"/>
    </source>
</evidence>
<feature type="binding site" evidence="8">
    <location>
        <begin position="150"/>
        <end position="152"/>
    </location>
    <ligand>
        <name>S-adenosyl-L-methionine</name>
        <dbReference type="ChEBI" id="CHEBI:59789"/>
    </ligand>
</feature>
<feature type="binding site" evidence="8">
    <location>
        <begin position="35"/>
        <end position="37"/>
    </location>
    <ligand>
        <name>substrate</name>
    </ligand>
</feature>
<evidence type="ECO:0000259" key="9">
    <source>
        <dbReference type="PROSITE" id="PS51918"/>
    </source>
</evidence>
<dbReference type="PIRSF" id="PIRSF000370">
    <property type="entry name" value="QueE"/>
    <property type="match status" value="1"/>
</dbReference>
<sequence length="250" mass="27157">MGTLHSQSHNLIATKMSAPSRAATLLIAERFGPTLQGEGPSIGQPALFIRLSRCNLSCTWCDTPYTWDTKRFDLRQQSDRVLVTDLVTWALDHPVTLIVITGGEPLLQQRHLSALTEPLLQAGRRVEIETNGTVAPDPALLVDGLRFNVSPKLANAGLSSDMRLKAAALETLAASGRAVFKFVACDVADLDEIAEIAERFSMKQVWVMPEGVTPDDVLGGALALAEAVIARGWSLSPRLHVLLWGDERGR</sequence>
<feature type="binding site" evidence="8">
    <location>
        <position position="54"/>
    </location>
    <ligand>
        <name>[4Fe-4S] cluster</name>
        <dbReference type="ChEBI" id="CHEBI:49883"/>
        <note>4Fe-4S-S-AdoMet</note>
    </ligand>
</feature>
<organism evidence="10 11">
    <name type="scientific">Nonomuraea monospora</name>
    <dbReference type="NCBI Taxonomy" id="568818"/>
    <lineage>
        <taxon>Bacteria</taxon>
        <taxon>Bacillati</taxon>
        <taxon>Actinomycetota</taxon>
        <taxon>Actinomycetes</taxon>
        <taxon>Streptosporangiales</taxon>
        <taxon>Streptosporangiaceae</taxon>
        <taxon>Nonomuraea</taxon>
    </lineage>
</organism>
<keyword evidence="6 8" id="KW-0411">Iron-sulfur</keyword>
<evidence type="ECO:0000256" key="4">
    <source>
        <dbReference type="ARBA" id="ARBA00022842"/>
    </source>
</evidence>